<keyword evidence="1" id="KW-0472">Membrane</keyword>
<keyword evidence="3" id="KW-1185">Reference proteome</keyword>
<accession>A6UU26</accession>
<gene>
    <name evidence="2" type="ordered locus">Maeo_0412</name>
</gene>
<dbReference type="EMBL" id="CP000743">
    <property type="protein sequence ID" value="ABR55998.1"/>
    <property type="molecule type" value="Genomic_DNA"/>
</dbReference>
<dbReference type="Proteomes" id="UP000001106">
    <property type="component" value="Chromosome"/>
</dbReference>
<organism evidence="2 3">
    <name type="scientific">Methanococcus aeolicus (strain ATCC BAA-1280 / DSM 17508 / OCM 812 / Nankai-3)</name>
    <dbReference type="NCBI Taxonomy" id="419665"/>
    <lineage>
        <taxon>Archaea</taxon>
        <taxon>Methanobacteriati</taxon>
        <taxon>Methanobacteriota</taxon>
        <taxon>Methanomada group</taxon>
        <taxon>Methanococci</taxon>
        <taxon>Methanococcales</taxon>
        <taxon>Methanococcaceae</taxon>
        <taxon>Methanococcus</taxon>
    </lineage>
</organism>
<feature type="transmembrane region" description="Helical" evidence="1">
    <location>
        <begin position="81"/>
        <end position="100"/>
    </location>
</feature>
<name>A6UU26_META3</name>
<dbReference type="Pfam" id="PF26161">
    <property type="entry name" value="DUF8044"/>
    <property type="match status" value="1"/>
</dbReference>
<dbReference type="eggNOG" id="arCOG05098">
    <property type="taxonomic scope" value="Archaea"/>
</dbReference>
<feature type="transmembrane region" description="Helical" evidence="1">
    <location>
        <begin position="25"/>
        <end position="43"/>
    </location>
</feature>
<dbReference type="STRING" id="419665.Maeo_0412"/>
<keyword evidence="1" id="KW-1133">Transmembrane helix</keyword>
<evidence type="ECO:0000313" key="3">
    <source>
        <dbReference type="Proteomes" id="UP000001106"/>
    </source>
</evidence>
<keyword evidence="1" id="KW-0812">Transmembrane</keyword>
<dbReference type="HOGENOM" id="CLU_179010_0_0_2"/>
<proteinExistence type="predicted"/>
<evidence type="ECO:0000313" key="2">
    <source>
        <dbReference type="EMBL" id="ABR55998.1"/>
    </source>
</evidence>
<sequence>MTNIYGEKIPTQSWRIFTRGAKMRVKDSIILYFSGWALISALFAPSVDLFFTLLLIGFLIFIEIGDFFIDNKSKEILKSFKYVLIAIFVFIVVDKIKTILVK</sequence>
<dbReference type="AlphaFoldDB" id="A6UU26"/>
<dbReference type="InterPro" id="IPR058357">
    <property type="entry name" value="DUF8044"/>
</dbReference>
<protein>
    <submittedName>
        <fullName evidence="2">Uncharacterized protein</fullName>
    </submittedName>
</protein>
<evidence type="ECO:0000256" key="1">
    <source>
        <dbReference type="SAM" id="Phobius"/>
    </source>
</evidence>
<reference evidence="2" key="1">
    <citation type="submission" date="2007-06" db="EMBL/GenBank/DDBJ databases">
        <title>Complete sequence of Methanococcus aeolicus Nankai-3.</title>
        <authorList>
            <consortium name="US DOE Joint Genome Institute"/>
            <person name="Copeland A."/>
            <person name="Lucas S."/>
            <person name="Lapidus A."/>
            <person name="Barry K."/>
            <person name="Glavina del Rio T."/>
            <person name="Dalin E."/>
            <person name="Tice H."/>
            <person name="Pitluck S."/>
            <person name="Chain P."/>
            <person name="Malfatti S."/>
            <person name="Shin M."/>
            <person name="Vergez L."/>
            <person name="Schmutz J."/>
            <person name="Larimer F."/>
            <person name="Land M."/>
            <person name="Hauser L."/>
            <person name="Kyrpides N."/>
            <person name="Lykidis A."/>
            <person name="Sieprawska-Lupa M."/>
            <person name="Whitman W.B."/>
            <person name="Richardson P."/>
        </authorList>
    </citation>
    <scope>NUCLEOTIDE SEQUENCE [LARGE SCALE GENOMIC DNA]</scope>
    <source>
        <strain evidence="2">Nankai-3</strain>
    </source>
</reference>
<dbReference type="KEGG" id="mae:Maeo_0412"/>